<protein>
    <recommendedName>
        <fullName evidence="4">BTB domain-containing protein</fullName>
    </recommendedName>
</protein>
<feature type="compositionally biased region" description="Low complexity" evidence="1">
    <location>
        <begin position="219"/>
        <end position="238"/>
    </location>
</feature>
<feature type="compositionally biased region" description="Polar residues" evidence="1">
    <location>
        <begin position="120"/>
        <end position="130"/>
    </location>
</feature>
<feature type="compositionally biased region" description="Polar residues" evidence="1">
    <location>
        <begin position="445"/>
        <end position="462"/>
    </location>
</feature>
<evidence type="ECO:0000313" key="2">
    <source>
        <dbReference type="EMBL" id="KAG0323221.1"/>
    </source>
</evidence>
<reference evidence="2" key="1">
    <citation type="journal article" date="2020" name="Fungal Divers.">
        <title>Resolving the Mortierellaceae phylogeny through synthesis of multi-gene phylogenetics and phylogenomics.</title>
        <authorList>
            <person name="Vandepol N."/>
            <person name="Liber J."/>
            <person name="Desiro A."/>
            <person name="Na H."/>
            <person name="Kennedy M."/>
            <person name="Barry K."/>
            <person name="Grigoriev I.V."/>
            <person name="Miller A.N."/>
            <person name="O'Donnell K."/>
            <person name="Stajich J.E."/>
            <person name="Bonito G."/>
        </authorList>
    </citation>
    <scope>NUCLEOTIDE SEQUENCE</scope>
    <source>
        <strain evidence="2">REB-010B</strain>
    </source>
</reference>
<dbReference type="Proteomes" id="UP000738325">
    <property type="component" value="Unassembled WGS sequence"/>
</dbReference>
<evidence type="ECO:0000256" key="1">
    <source>
        <dbReference type="SAM" id="MobiDB-lite"/>
    </source>
</evidence>
<keyword evidence="3" id="KW-1185">Reference proteome</keyword>
<feature type="region of interest" description="Disordered" evidence="1">
    <location>
        <begin position="550"/>
        <end position="586"/>
    </location>
</feature>
<organism evidence="2 3">
    <name type="scientific">Dissophora globulifera</name>
    <dbReference type="NCBI Taxonomy" id="979702"/>
    <lineage>
        <taxon>Eukaryota</taxon>
        <taxon>Fungi</taxon>
        <taxon>Fungi incertae sedis</taxon>
        <taxon>Mucoromycota</taxon>
        <taxon>Mortierellomycotina</taxon>
        <taxon>Mortierellomycetes</taxon>
        <taxon>Mortierellales</taxon>
        <taxon>Mortierellaceae</taxon>
        <taxon>Dissophora</taxon>
    </lineage>
</organism>
<dbReference type="InterPro" id="IPR051571">
    <property type="entry name" value="N-CoR_corepressor"/>
</dbReference>
<evidence type="ECO:0008006" key="4">
    <source>
        <dbReference type="Google" id="ProtNLM"/>
    </source>
</evidence>
<feature type="region of interest" description="Disordered" evidence="1">
    <location>
        <begin position="217"/>
        <end position="238"/>
    </location>
</feature>
<dbReference type="OrthoDB" id="2419478at2759"/>
<feature type="compositionally biased region" description="Low complexity" evidence="1">
    <location>
        <begin position="565"/>
        <end position="584"/>
    </location>
</feature>
<dbReference type="PANTHER" id="PTHR13992:SF39">
    <property type="entry name" value="SMRTER, ISOFORM G"/>
    <property type="match status" value="1"/>
</dbReference>
<sequence length="772" mass="85268">MLLIQSSTCNTCRCYINRTKLNHNTHSNNGSKDNCIGQALIRHLGLHLNHMRHRAQDRGVAILTQFKREERAGRRGTPQQHQQPHQNQQFQALLSTASTSSGAVEDPSVPLSVMNNQQQWQPPTIGQSEATLPPQAPVSMQCPSRHAAGLDSDVHMYSAESGDNESDGDEIPIEVTLNIDIPKTSTPAAAGVPQITVLNVNPSWHCVFVETVHQPPPLQRQQQQQQQHDQQGQQGRQVQQRIRTSIRIQFCPSPVSYGVVGVGSHRDKIRRLKTVQVIGYASRQVDLTRRICGQNLLKKGGIIIHLEPSIISFNDASYGFTLSLSSFPTERLVFSRYACSTPDEPLPLARQQNSAYCRRNLKELYYDTLSKDVVVTLQPQGDSLYAHSVVLENYGCFRTLLEQALMGESELDVNSHGSAISGSALPTNPLDVVASTSGVEEMSGIRNSNNDDVSGDDTTIGQSMVDEEGYAQPLHSQPSSQAQSRRRQQPQAQPQHPQPQQATSTRHDSQAEMRRTRIRTQLEIQGIHSNVFRAILHYMYMGHVPTAAAPLASSGRDRQPSTHLQPEAQEAGSSSSSSQRQQPRTAGAEIIDMATSVSAATSSVGVPTPHAPIPFSNTNVATPTAATAPSPALPGEFSWRDLYEAATRFQLTGLMHLSKLVLISRLDTSLAIRELFEWAYRYWNLVPCYVSFLIENIDPDSFLWEPKQGSIGRTGEARTGGGTTTTTSARATVSTLSKSALWPYHDQCPRFDDIMVMFLQMLNERKEVPMLV</sequence>
<evidence type="ECO:0000313" key="3">
    <source>
        <dbReference type="Proteomes" id="UP000738325"/>
    </source>
</evidence>
<proteinExistence type="predicted"/>
<dbReference type="SUPFAM" id="SSF54695">
    <property type="entry name" value="POZ domain"/>
    <property type="match status" value="1"/>
</dbReference>
<dbReference type="AlphaFoldDB" id="A0A9P6RPN4"/>
<dbReference type="EMBL" id="JAAAIP010000193">
    <property type="protein sequence ID" value="KAG0323221.1"/>
    <property type="molecule type" value="Genomic_DNA"/>
</dbReference>
<dbReference type="Gene3D" id="3.30.710.10">
    <property type="entry name" value="Potassium Channel Kv1.1, Chain A"/>
    <property type="match status" value="1"/>
</dbReference>
<feature type="compositionally biased region" description="Low complexity" evidence="1">
    <location>
        <begin position="475"/>
        <end position="502"/>
    </location>
</feature>
<dbReference type="InterPro" id="IPR011333">
    <property type="entry name" value="SKP1/BTB/POZ_sf"/>
</dbReference>
<accession>A0A9P6RPN4</accession>
<dbReference type="GO" id="GO:0006357">
    <property type="term" value="P:regulation of transcription by RNA polymerase II"/>
    <property type="evidence" value="ECO:0007669"/>
    <property type="project" value="TreeGrafter"/>
</dbReference>
<dbReference type="GO" id="GO:0034967">
    <property type="term" value="C:Set3 complex"/>
    <property type="evidence" value="ECO:0007669"/>
    <property type="project" value="TreeGrafter"/>
</dbReference>
<name>A0A9P6RPN4_9FUNG</name>
<dbReference type="PANTHER" id="PTHR13992">
    <property type="entry name" value="NUCLEAR RECEPTOR CO-REPRESSOR RELATED NCOR"/>
    <property type="match status" value="1"/>
</dbReference>
<gene>
    <name evidence="2" type="ORF">BGZ99_002897</name>
</gene>
<comment type="caution">
    <text evidence="2">The sequence shown here is derived from an EMBL/GenBank/DDBJ whole genome shotgun (WGS) entry which is preliminary data.</text>
</comment>
<feature type="region of interest" description="Disordered" evidence="1">
    <location>
        <begin position="120"/>
        <end position="145"/>
    </location>
</feature>
<feature type="region of interest" description="Disordered" evidence="1">
    <location>
        <begin position="438"/>
        <end position="513"/>
    </location>
</feature>